<evidence type="ECO:0000256" key="14">
    <source>
        <dbReference type="HAMAP-Rule" id="MF_00633"/>
    </source>
</evidence>
<keyword evidence="15 18" id="KW-0150">Chloroplast</keyword>
<evidence type="ECO:0000259" key="17">
    <source>
        <dbReference type="PROSITE" id="PS51002"/>
    </source>
</evidence>
<feature type="binding site" description="axial binding residue" evidence="14">
    <location>
        <position position="206"/>
    </location>
    <ligand>
        <name>heme b</name>
        <dbReference type="ChEBI" id="CHEBI:60344"/>
        <label>1</label>
    </ligand>
    <ligandPart>
        <name>Fe</name>
        <dbReference type="ChEBI" id="CHEBI:18248"/>
    </ligandPart>
</feature>
<comment type="cofactor">
    <cofactor evidence="14">
        <name>heme c</name>
        <dbReference type="ChEBI" id="CHEBI:61717"/>
    </cofactor>
    <text evidence="14">Binds one heme group covalently by a single cysteine link with no axial amino acid ligand. This heme was named heme ci.</text>
</comment>
<keyword evidence="5 14" id="KW-0349">Heme</keyword>
<evidence type="ECO:0000256" key="3">
    <source>
        <dbReference type="ARBA" id="ARBA00022448"/>
    </source>
</evidence>
<dbReference type="EMBL" id="FJ491246">
    <property type="protein sequence ID" value="ACS34796.1"/>
    <property type="molecule type" value="mRNA"/>
</dbReference>
<comment type="cofactor">
    <cofactor evidence="14 15">
        <name>heme b</name>
        <dbReference type="ChEBI" id="CHEBI:60344"/>
    </cofactor>
    <text evidence="14 15">Binds 2 heme b groups non-covalently with two histidine residues as axial ligands.</text>
</comment>
<dbReference type="AlphaFoldDB" id="C6G422"/>
<evidence type="ECO:0000256" key="10">
    <source>
        <dbReference type="ARBA" id="ARBA00023004"/>
    </source>
</evidence>
<dbReference type="PANTHER" id="PTHR19271">
    <property type="entry name" value="CYTOCHROME B"/>
    <property type="match status" value="1"/>
</dbReference>
<keyword evidence="18" id="KW-0934">Plastid</keyword>
<dbReference type="GO" id="GO:0016491">
    <property type="term" value="F:oxidoreductase activity"/>
    <property type="evidence" value="ECO:0007669"/>
    <property type="project" value="InterPro"/>
</dbReference>
<dbReference type="PIRSF" id="PIRSF000032">
    <property type="entry name" value="Cytochrome_b6"/>
    <property type="match status" value="1"/>
</dbReference>
<comment type="subunit">
    <text evidence="12 14 15">The 4 large subunits of the cytochrome b6-f complex are cytochrome b6, subunit IV (17 kDa polypeptide, PetD), cytochrome f and the Rieske protein, while the 4 small subunits are PetG, PetL, PetM and PetN. The complex functions as a dimer.</text>
</comment>
<dbReference type="PROSITE" id="PS51002">
    <property type="entry name" value="CYTB_NTER"/>
    <property type="match status" value="1"/>
</dbReference>
<dbReference type="InterPro" id="IPR027387">
    <property type="entry name" value="Cytb/b6-like_sf"/>
</dbReference>
<feature type="binding site" description="axial binding residue" evidence="14">
    <location>
        <position position="86"/>
    </location>
    <ligand>
        <name>heme b</name>
        <dbReference type="ChEBI" id="CHEBI:60344"/>
        <label>2</label>
    </ligand>
    <ligandPart>
        <name>Fe</name>
        <dbReference type="ChEBI" id="CHEBI:18248"/>
    </ligandPart>
</feature>
<dbReference type="GO" id="GO:0015979">
    <property type="term" value="P:photosynthesis"/>
    <property type="evidence" value="ECO:0007669"/>
    <property type="project" value="UniProtKB-UniRule"/>
</dbReference>
<comment type="miscellaneous">
    <text evidence="14">Heme 1 (or BH or b566) is high-potential and absorbs at about 566 nm, and heme 2 (or BL or b562) is low-potential and absorbs at about 562 nm.</text>
</comment>
<keyword evidence="11 14" id="KW-0472">Membrane</keyword>
<keyword evidence="8 14" id="KW-0249">Electron transport</keyword>
<feature type="transmembrane region" description="Helical" evidence="16">
    <location>
        <begin position="188"/>
        <end position="210"/>
    </location>
</feature>
<dbReference type="InterPro" id="IPR023530">
    <property type="entry name" value="Cyt_B6_PetB"/>
</dbReference>
<evidence type="ECO:0000256" key="8">
    <source>
        <dbReference type="ARBA" id="ARBA00022982"/>
    </source>
</evidence>
<comment type="function">
    <text evidence="1 14 15">Component of the cytochrome b6-f complex, which mediates electron transfer between photosystem II (PSII) and photosystem I (PSI), cyclic electron flow around PSI, and state transitions.</text>
</comment>
<evidence type="ECO:0000256" key="16">
    <source>
        <dbReference type="SAM" id="Phobius"/>
    </source>
</evidence>
<keyword evidence="4 14" id="KW-0602">Photosynthesis</keyword>
<dbReference type="InterPro" id="IPR005797">
    <property type="entry name" value="Cyt_b/b6_N"/>
</dbReference>
<reference evidence="18" key="1">
    <citation type="journal article" date="2009" name="Gene">
        <title>Substitutional editing of Heterocapsa triquetra chloroplast transcripts and a folding model for its divergent chloroplast 16S rRNA.</title>
        <authorList>
            <person name="Dang Y."/>
            <person name="Green B.R."/>
        </authorList>
    </citation>
    <scope>NUCLEOTIDE SEQUENCE</scope>
</reference>
<gene>
    <name evidence="14 18" type="primary">petB</name>
</gene>
<dbReference type="SUPFAM" id="SSF81342">
    <property type="entry name" value="Transmembrane di-heme cytochromes"/>
    <property type="match status" value="1"/>
</dbReference>
<feature type="binding site" description="axial binding residue" evidence="14">
    <location>
        <position position="100"/>
    </location>
    <ligand>
        <name>heme b</name>
        <dbReference type="ChEBI" id="CHEBI:60344"/>
        <label>1</label>
    </ligand>
    <ligandPart>
        <name>Fe</name>
        <dbReference type="ChEBI" id="CHEBI:18248"/>
    </ligandPart>
</feature>
<feature type="transmembrane region" description="Helical" evidence="16">
    <location>
        <begin position="31"/>
        <end position="58"/>
    </location>
</feature>
<evidence type="ECO:0000256" key="15">
    <source>
        <dbReference type="RuleBase" id="RU003291"/>
    </source>
</evidence>
<evidence type="ECO:0000256" key="9">
    <source>
        <dbReference type="ARBA" id="ARBA00022989"/>
    </source>
</evidence>
<dbReference type="Pfam" id="PF00033">
    <property type="entry name" value="Cytochrome_B"/>
    <property type="match status" value="1"/>
</dbReference>
<keyword evidence="3 14" id="KW-0813">Transport</keyword>
<geneLocation type="chloroplast" evidence="18"/>
<feature type="transmembrane region" description="Helical" evidence="16">
    <location>
        <begin position="118"/>
        <end position="138"/>
    </location>
</feature>
<dbReference type="InterPro" id="IPR016174">
    <property type="entry name" value="Di-haem_cyt_TM"/>
</dbReference>
<dbReference type="GO" id="GO:0009535">
    <property type="term" value="C:chloroplast thylakoid membrane"/>
    <property type="evidence" value="ECO:0007669"/>
    <property type="project" value="UniProtKB-SubCell"/>
</dbReference>
<evidence type="ECO:0000256" key="12">
    <source>
        <dbReference type="ARBA" id="ARBA00025834"/>
    </source>
</evidence>
<dbReference type="InterPro" id="IPR048259">
    <property type="entry name" value="Cytochrome_b_N_euk/bac"/>
</dbReference>
<evidence type="ECO:0000256" key="13">
    <source>
        <dbReference type="ARBA" id="ARBA00035697"/>
    </source>
</evidence>
<name>C6G422_KRYTR</name>
<keyword evidence="6 14" id="KW-0812">Transmembrane</keyword>
<dbReference type="CDD" id="cd00284">
    <property type="entry name" value="Cytochrome_b_N"/>
    <property type="match status" value="1"/>
</dbReference>
<dbReference type="Gene3D" id="1.20.810.10">
    <property type="entry name" value="Cytochrome Bc1 Complex, Chain C"/>
    <property type="match status" value="1"/>
</dbReference>
<comment type="similarity">
    <text evidence="14 15">Belongs to the cytochrome b family. PetB subfamily.</text>
</comment>
<feature type="domain" description="Cytochrome b/b6 N-terminal region profile" evidence="17">
    <location>
        <begin position="4"/>
        <end position="219"/>
    </location>
</feature>
<keyword evidence="10 14" id="KW-0408">Iron</keyword>
<dbReference type="PANTHER" id="PTHR19271:SF16">
    <property type="entry name" value="CYTOCHROME B"/>
    <property type="match status" value="1"/>
</dbReference>
<proteinExistence type="evidence at transcript level"/>
<organism evidence="18">
    <name type="scientific">Kryptoperidinium triquetrum</name>
    <name type="common">Dinoflagellate</name>
    <name type="synonym">Heterocapsa triquetra</name>
    <dbReference type="NCBI Taxonomy" id="66468"/>
    <lineage>
        <taxon>Eukaryota</taxon>
        <taxon>Sar</taxon>
        <taxon>Alveolata</taxon>
        <taxon>Dinophyceae</taxon>
        <taxon>Peridiniales</taxon>
        <taxon>Kryptoperidiniaceae</taxon>
        <taxon>Kryptoperidinium</taxon>
    </lineage>
</organism>
<dbReference type="GO" id="GO:0022904">
    <property type="term" value="P:respiratory electron transport chain"/>
    <property type="evidence" value="ECO:0007669"/>
    <property type="project" value="InterPro"/>
</dbReference>
<evidence type="ECO:0000256" key="5">
    <source>
        <dbReference type="ARBA" id="ARBA00022617"/>
    </source>
</evidence>
<evidence type="ECO:0000256" key="4">
    <source>
        <dbReference type="ARBA" id="ARBA00022531"/>
    </source>
</evidence>
<feature type="binding site" description="axial binding residue" evidence="14">
    <location>
        <position position="191"/>
    </location>
    <ligand>
        <name>heme b</name>
        <dbReference type="ChEBI" id="CHEBI:60344"/>
        <label>2</label>
    </ligand>
    <ligandPart>
        <name>Fe</name>
        <dbReference type="ChEBI" id="CHEBI:18248"/>
    </ligandPart>
</feature>
<evidence type="ECO:0000256" key="7">
    <source>
        <dbReference type="ARBA" id="ARBA00022723"/>
    </source>
</evidence>
<dbReference type="GO" id="GO:0009055">
    <property type="term" value="F:electron transfer activity"/>
    <property type="evidence" value="ECO:0007669"/>
    <property type="project" value="InterPro"/>
</dbReference>
<evidence type="ECO:0000313" key="18">
    <source>
        <dbReference type="EMBL" id="ACS34796.1"/>
    </source>
</evidence>
<dbReference type="HAMAP" id="MF_00633">
    <property type="entry name" value="Cytb6_f_cytb6"/>
    <property type="match status" value="1"/>
</dbReference>
<accession>C6G422</accession>
<dbReference type="GO" id="GO:0046872">
    <property type="term" value="F:metal ion binding"/>
    <property type="evidence" value="ECO:0007669"/>
    <property type="project" value="UniProtKB-KW"/>
</dbReference>
<protein>
    <recommendedName>
        <fullName evidence="13 14">Cytochrome b6</fullName>
    </recommendedName>
</protein>
<evidence type="ECO:0000256" key="2">
    <source>
        <dbReference type="ARBA" id="ARBA00004141"/>
    </source>
</evidence>
<keyword evidence="7 14" id="KW-0479">Metal-binding</keyword>
<evidence type="ECO:0000256" key="11">
    <source>
        <dbReference type="ARBA" id="ARBA00023136"/>
    </source>
</evidence>
<feature type="transmembrane region" description="Helical" evidence="16">
    <location>
        <begin position="88"/>
        <end position="106"/>
    </location>
</feature>
<sequence>MGFIYDWSEERLEIQSIADDILSKFVPSHVNIFYCFGGIVLTAFIFQGASGFALTIYYRPTVVEAFSSIQLILYHVNLGWFIRSIHRWSSGCMVLVLILHISRVYLTGGFKKPRELTWISGVILAVATVSFGVTGYSLPWDQIGYWACKIVTAVPEALDDLLPGAGKLLVLTLRGGFSVGQTTLTRLYSIHTFVLPLVTLVLLIVHFSLLRKQGISGPL</sequence>
<keyword evidence="9 14" id="KW-1133">Transmembrane helix</keyword>
<feature type="binding site" description="covalent" evidence="14">
    <location>
        <position position="35"/>
    </location>
    <ligand>
        <name>heme c</name>
        <dbReference type="ChEBI" id="CHEBI:61717"/>
    </ligand>
</feature>
<evidence type="ECO:0000256" key="1">
    <source>
        <dbReference type="ARBA" id="ARBA00003068"/>
    </source>
</evidence>
<keyword evidence="14 15" id="KW-0793">Thylakoid</keyword>
<evidence type="ECO:0000256" key="6">
    <source>
        <dbReference type="ARBA" id="ARBA00022692"/>
    </source>
</evidence>
<comment type="subcellular location">
    <subcellularLocation>
        <location evidence="2">Membrane</location>
        <topology evidence="2">Multi-pass membrane protein</topology>
    </subcellularLocation>
    <subcellularLocation>
        <location evidence="14 15">Plastid</location>
        <location evidence="14 15">Chloroplast thylakoid membrane</location>
        <topology evidence="14 15">Multi-pass membrane protein</topology>
    </subcellularLocation>
</comment>